<dbReference type="PANTHER" id="PTHR22916:SF3">
    <property type="entry name" value="UDP-GLCNAC:BETAGAL BETA-1,3-N-ACETYLGLUCOSAMINYLTRANSFERASE-LIKE PROTEIN 1"/>
    <property type="match status" value="1"/>
</dbReference>
<dbReference type="Proteomes" id="UP000260823">
    <property type="component" value="Unassembled WGS sequence"/>
</dbReference>
<accession>A0A3E2NMK4</accession>
<dbReference type="RefSeq" id="WP_117384258.1">
    <property type="nucleotide sequence ID" value="NZ_QWDE01000003.1"/>
</dbReference>
<dbReference type="AlphaFoldDB" id="A0A3E2NMK4"/>
<sequence length="296" mass="33832">MIELSYIIATRNRLLFLRITLERLIANLQPGEEIVVVDGDSRDGSKEYLQGLYTDGRIQQFISEPDKNQAHGWNKAMLIARGEIIKKIIDDDVFCYAAIRQCKAYMLQHSEVDVVISNDLGSSLNNPAQIEKYSRLPQFSKWQQGDVPSFTFGDVHMLIRRSALAYVGLYNTSFVMMDWEYSLRISYLKASIIYYTGYNALSVAHEQSVTSHKNQQLVQDQGKLGMLMYNYAGDGAEISNWSKLKIFAGKKLYGKTQISSQQVALNTDTLKEIYNSYYLYIDDCNMQDSFEFITGT</sequence>
<dbReference type="Pfam" id="PF00535">
    <property type="entry name" value="Glycos_transf_2"/>
    <property type="match status" value="1"/>
</dbReference>
<dbReference type="InterPro" id="IPR001173">
    <property type="entry name" value="Glyco_trans_2-like"/>
</dbReference>
<dbReference type="OrthoDB" id="9815923at2"/>
<name>A0A3E2NMK4_9SPHI</name>
<organism evidence="2 3">
    <name type="scientific">Mucilaginibacter terrenus</name>
    <dbReference type="NCBI Taxonomy" id="2482727"/>
    <lineage>
        <taxon>Bacteria</taxon>
        <taxon>Pseudomonadati</taxon>
        <taxon>Bacteroidota</taxon>
        <taxon>Sphingobacteriia</taxon>
        <taxon>Sphingobacteriales</taxon>
        <taxon>Sphingobacteriaceae</taxon>
        <taxon>Mucilaginibacter</taxon>
    </lineage>
</organism>
<keyword evidence="2" id="KW-0808">Transferase</keyword>
<dbReference type="Gene3D" id="3.90.550.10">
    <property type="entry name" value="Spore Coat Polysaccharide Biosynthesis Protein SpsA, Chain A"/>
    <property type="match status" value="1"/>
</dbReference>
<evidence type="ECO:0000259" key="1">
    <source>
        <dbReference type="Pfam" id="PF00535"/>
    </source>
</evidence>
<evidence type="ECO:0000313" key="3">
    <source>
        <dbReference type="Proteomes" id="UP000260823"/>
    </source>
</evidence>
<dbReference type="SUPFAM" id="SSF53448">
    <property type="entry name" value="Nucleotide-diphospho-sugar transferases"/>
    <property type="match status" value="1"/>
</dbReference>
<keyword evidence="3" id="KW-1185">Reference proteome</keyword>
<reference evidence="2 3" key="1">
    <citation type="submission" date="2018-08" db="EMBL/GenBank/DDBJ databases">
        <title>Mucilaginibacter terrae sp. nov., isolated from manganese diggings.</title>
        <authorList>
            <person name="Huang Y."/>
            <person name="Zhou Z."/>
        </authorList>
    </citation>
    <scope>NUCLEOTIDE SEQUENCE [LARGE SCALE GENOMIC DNA]</scope>
    <source>
        <strain evidence="2 3">ZH6</strain>
    </source>
</reference>
<dbReference type="PANTHER" id="PTHR22916">
    <property type="entry name" value="GLYCOSYLTRANSFERASE"/>
    <property type="match status" value="1"/>
</dbReference>
<proteinExistence type="predicted"/>
<protein>
    <submittedName>
        <fullName evidence="2">Glycosyltransferase</fullName>
    </submittedName>
</protein>
<comment type="caution">
    <text evidence="2">The sequence shown here is derived from an EMBL/GenBank/DDBJ whole genome shotgun (WGS) entry which is preliminary data.</text>
</comment>
<dbReference type="InterPro" id="IPR029044">
    <property type="entry name" value="Nucleotide-diphossugar_trans"/>
</dbReference>
<gene>
    <name evidence="2" type="ORF">DYU05_16600</name>
</gene>
<feature type="domain" description="Glycosyltransferase 2-like" evidence="1">
    <location>
        <begin position="5"/>
        <end position="164"/>
    </location>
</feature>
<dbReference type="GO" id="GO:0016758">
    <property type="term" value="F:hexosyltransferase activity"/>
    <property type="evidence" value="ECO:0007669"/>
    <property type="project" value="UniProtKB-ARBA"/>
</dbReference>
<evidence type="ECO:0000313" key="2">
    <source>
        <dbReference type="EMBL" id="RFZ82234.1"/>
    </source>
</evidence>
<dbReference type="EMBL" id="QWDE01000003">
    <property type="protein sequence ID" value="RFZ82234.1"/>
    <property type="molecule type" value="Genomic_DNA"/>
</dbReference>